<dbReference type="Proteomes" id="UP001056855">
    <property type="component" value="Chromosome"/>
</dbReference>
<sequence>MSEDHVARTLQTYESDADAYVEKYRTESVLAQYGEAFLEALENADGKRVLDVGCGPGVDSAAFEARGYDAIGLDLTESFLQAATKDVPSASFLRGDMRALPVATDAVDGLWACASFLHVPRTDAPATLHEFRRVLDADGVLYLSVKRPDLAARDESNRYFEPYQPRAVRDLLEAAGFERVTVTELDGWVSALARTPAR</sequence>
<dbReference type="EMBL" id="CP100355">
    <property type="protein sequence ID" value="UTF54243.1"/>
    <property type="molecule type" value="Genomic_DNA"/>
</dbReference>
<evidence type="ECO:0000256" key="2">
    <source>
        <dbReference type="ARBA" id="ARBA00022679"/>
    </source>
</evidence>
<feature type="domain" description="Methyltransferase" evidence="3">
    <location>
        <begin position="49"/>
        <end position="139"/>
    </location>
</feature>
<organism evidence="4 5">
    <name type="scientific">Natronosalvus rutilus</name>
    <dbReference type="NCBI Taxonomy" id="2953753"/>
    <lineage>
        <taxon>Archaea</taxon>
        <taxon>Methanobacteriati</taxon>
        <taxon>Methanobacteriota</taxon>
        <taxon>Stenosarchaea group</taxon>
        <taxon>Halobacteria</taxon>
        <taxon>Halobacteriales</taxon>
        <taxon>Natrialbaceae</taxon>
        <taxon>Natronosalvus</taxon>
    </lineage>
</organism>
<dbReference type="RefSeq" id="WP_254158821.1">
    <property type="nucleotide sequence ID" value="NZ_CP100355.1"/>
</dbReference>
<accession>A0A9E7NC94</accession>
<dbReference type="Gene3D" id="3.40.50.150">
    <property type="entry name" value="Vaccinia Virus protein VP39"/>
    <property type="match status" value="1"/>
</dbReference>
<dbReference type="InterPro" id="IPR041698">
    <property type="entry name" value="Methyltransf_25"/>
</dbReference>
<dbReference type="KEGG" id="sawl:NGM29_02850"/>
<protein>
    <submittedName>
        <fullName evidence="4">Class I SAM-dependent methyltransferase</fullName>
    </submittedName>
</protein>
<evidence type="ECO:0000259" key="3">
    <source>
        <dbReference type="Pfam" id="PF13649"/>
    </source>
</evidence>
<proteinExistence type="predicted"/>
<dbReference type="PANTHER" id="PTHR43861">
    <property type="entry name" value="TRANS-ACONITATE 2-METHYLTRANSFERASE-RELATED"/>
    <property type="match status" value="1"/>
</dbReference>
<keyword evidence="5" id="KW-1185">Reference proteome</keyword>
<reference evidence="4" key="1">
    <citation type="submission" date="2022-06" db="EMBL/GenBank/DDBJ databases">
        <title>Diverse halophilic archaea isolated from saline environments.</title>
        <authorList>
            <person name="Cui H.-L."/>
        </authorList>
    </citation>
    <scope>NUCLEOTIDE SEQUENCE</scope>
    <source>
        <strain evidence="4">WLHS1</strain>
    </source>
</reference>
<dbReference type="GeneID" id="73288950"/>
<gene>
    <name evidence="4" type="ORF">NGM29_02850</name>
</gene>
<keyword evidence="1 4" id="KW-0489">Methyltransferase</keyword>
<dbReference type="AlphaFoldDB" id="A0A9E7NC94"/>
<dbReference type="GO" id="GO:0008168">
    <property type="term" value="F:methyltransferase activity"/>
    <property type="evidence" value="ECO:0007669"/>
    <property type="project" value="UniProtKB-KW"/>
</dbReference>
<dbReference type="CDD" id="cd02440">
    <property type="entry name" value="AdoMet_MTases"/>
    <property type="match status" value="1"/>
</dbReference>
<dbReference type="PANTHER" id="PTHR43861:SF1">
    <property type="entry name" value="TRANS-ACONITATE 2-METHYLTRANSFERASE"/>
    <property type="match status" value="1"/>
</dbReference>
<evidence type="ECO:0000256" key="1">
    <source>
        <dbReference type="ARBA" id="ARBA00022603"/>
    </source>
</evidence>
<keyword evidence="2" id="KW-0808">Transferase</keyword>
<dbReference type="Pfam" id="PF13649">
    <property type="entry name" value="Methyltransf_25"/>
    <property type="match status" value="1"/>
</dbReference>
<dbReference type="InterPro" id="IPR029063">
    <property type="entry name" value="SAM-dependent_MTases_sf"/>
</dbReference>
<name>A0A9E7NC94_9EURY</name>
<evidence type="ECO:0000313" key="5">
    <source>
        <dbReference type="Proteomes" id="UP001056855"/>
    </source>
</evidence>
<evidence type="ECO:0000313" key="4">
    <source>
        <dbReference type="EMBL" id="UTF54243.1"/>
    </source>
</evidence>
<dbReference type="SUPFAM" id="SSF53335">
    <property type="entry name" value="S-adenosyl-L-methionine-dependent methyltransferases"/>
    <property type="match status" value="1"/>
</dbReference>
<dbReference type="GO" id="GO:0032259">
    <property type="term" value="P:methylation"/>
    <property type="evidence" value="ECO:0007669"/>
    <property type="project" value="UniProtKB-KW"/>
</dbReference>